<gene>
    <name evidence="1" type="ORF">TDIS_1522</name>
</gene>
<name>A0A179D2P0_9BACT</name>
<sequence length="56" mass="6392">MHFSLALPFGRERLHIGEKSEISPLIASYPLSFKVFRKSAFFAPLAKKVSRIARFP</sequence>
<evidence type="ECO:0000313" key="1">
    <source>
        <dbReference type="EMBL" id="OAQ20327.1"/>
    </source>
</evidence>
<protein>
    <submittedName>
        <fullName evidence="1">Uncharacterized protein</fullName>
    </submittedName>
</protein>
<dbReference type="Proteomes" id="UP000078390">
    <property type="component" value="Unassembled WGS sequence"/>
</dbReference>
<dbReference type="AlphaFoldDB" id="A0A179D2P0"/>
<accession>A0A179D2P0</accession>
<keyword evidence="2" id="KW-1185">Reference proteome</keyword>
<reference evidence="1 2" key="1">
    <citation type="submission" date="2016-04" db="EMBL/GenBank/DDBJ databases">
        <title>Genome analysis of Thermosulfurimonas dismutans, the first thermophilic sulfur-disproportionating bacterium of the phylum Thermodesulfobacteria.</title>
        <authorList>
            <person name="Mardanov A.V."/>
            <person name="Beletsky A.V."/>
            <person name="Kadnikov V.V."/>
            <person name="Slobodkin A.I."/>
            <person name="Ravin N.V."/>
        </authorList>
    </citation>
    <scope>NUCLEOTIDE SEQUENCE [LARGE SCALE GENOMIC DNA]</scope>
    <source>
        <strain evidence="1 2">S95</strain>
    </source>
</reference>
<organism evidence="1 2">
    <name type="scientific">Thermosulfurimonas dismutans</name>
    <dbReference type="NCBI Taxonomy" id="999894"/>
    <lineage>
        <taxon>Bacteria</taxon>
        <taxon>Pseudomonadati</taxon>
        <taxon>Thermodesulfobacteriota</taxon>
        <taxon>Thermodesulfobacteria</taxon>
        <taxon>Thermodesulfobacteriales</taxon>
        <taxon>Thermodesulfobacteriaceae</taxon>
        <taxon>Thermosulfurimonas</taxon>
    </lineage>
</organism>
<comment type="caution">
    <text evidence="1">The sequence shown here is derived from an EMBL/GenBank/DDBJ whole genome shotgun (WGS) entry which is preliminary data.</text>
</comment>
<dbReference type="EMBL" id="LWLG01000012">
    <property type="protein sequence ID" value="OAQ20327.1"/>
    <property type="molecule type" value="Genomic_DNA"/>
</dbReference>
<proteinExistence type="predicted"/>
<evidence type="ECO:0000313" key="2">
    <source>
        <dbReference type="Proteomes" id="UP000078390"/>
    </source>
</evidence>